<evidence type="ECO:0000313" key="3">
    <source>
        <dbReference type="Proteomes" id="UP000078546"/>
    </source>
</evidence>
<reference evidence="3" key="1">
    <citation type="submission" date="2016-05" db="EMBL/GenBank/DDBJ databases">
        <authorList>
            <person name="Naeem Raeece"/>
        </authorList>
    </citation>
    <scope>NUCLEOTIDE SEQUENCE [LARGE SCALE GENOMIC DNA]</scope>
</reference>
<name>A0A1A8WTV5_PLAOA</name>
<dbReference type="Proteomes" id="UP000078546">
    <property type="component" value="Unassembled WGS sequence"/>
</dbReference>
<evidence type="ECO:0000313" key="2">
    <source>
        <dbReference type="EMBL" id="SBS96339.1"/>
    </source>
</evidence>
<organism evidence="2 3">
    <name type="scientific">Plasmodium ovale curtisi</name>
    <dbReference type="NCBI Taxonomy" id="864141"/>
    <lineage>
        <taxon>Eukaryota</taxon>
        <taxon>Sar</taxon>
        <taxon>Alveolata</taxon>
        <taxon>Apicomplexa</taxon>
        <taxon>Aconoidasida</taxon>
        <taxon>Haemosporida</taxon>
        <taxon>Plasmodiidae</taxon>
        <taxon>Plasmodium</taxon>
        <taxon>Plasmodium (Plasmodium)</taxon>
    </lineage>
</organism>
<sequence length="85" mass="9543">MSELQGKTGTGNDGSKKKKTRENSRKFLNGLGMGKQEPEIFYAVGKFSKKSLKHISTHRGIYCNTQSLVAKKLKKCLTNEPKLRN</sequence>
<gene>
    <name evidence="2" type="ORF">POVCU1_032160</name>
</gene>
<dbReference type="AlphaFoldDB" id="A0A1A8WTV5"/>
<accession>A0A1A8WTV5</accession>
<feature type="region of interest" description="Disordered" evidence="1">
    <location>
        <begin position="1"/>
        <end position="31"/>
    </location>
</feature>
<evidence type="ECO:0000256" key="1">
    <source>
        <dbReference type="SAM" id="MobiDB-lite"/>
    </source>
</evidence>
<proteinExistence type="predicted"/>
<dbReference type="EMBL" id="FLQV01000590">
    <property type="protein sequence ID" value="SBS96339.1"/>
    <property type="molecule type" value="Genomic_DNA"/>
</dbReference>
<protein>
    <submittedName>
        <fullName evidence="2">Uncharacterized protein</fullName>
    </submittedName>
</protein>